<dbReference type="Gene3D" id="1.10.3720.10">
    <property type="entry name" value="MetI-like"/>
    <property type="match status" value="1"/>
</dbReference>
<keyword evidence="2 7" id="KW-0813">Transport</keyword>
<dbReference type="Proteomes" id="UP000539175">
    <property type="component" value="Unassembled WGS sequence"/>
</dbReference>
<keyword evidence="3" id="KW-1003">Cell membrane</keyword>
<feature type="transmembrane region" description="Helical" evidence="7">
    <location>
        <begin position="185"/>
        <end position="206"/>
    </location>
</feature>
<evidence type="ECO:0000313" key="9">
    <source>
        <dbReference type="EMBL" id="MBB6252049.1"/>
    </source>
</evidence>
<keyword evidence="5 7" id="KW-1133">Transmembrane helix</keyword>
<evidence type="ECO:0000313" key="10">
    <source>
        <dbReference type="Proteomes" id="UP000539175"/>
    </source>
</evidence>
<organism evidence="9 10">
    <name type="scientific">Nitrospirillum iridis</name>
    <dbReference type="NCBI Taxonomy" id="765888"/>
    <lineage>
        <taxon>Bacteria</taxon>
        <taxon>Pseudomonadati</taxon>
        <taxon>Pseudomonadota</taxon>
        <taxon>Alphaproteobacteria</taxon>
        <taxon>Rhodospirillales</taxon>
        <taxon>Azospirillaceae</taxon>
        <taxon>Nitrospirillum</taxon>
    </lineage>
</organism>
<sequence>MADATLAAPAATAPAAAPADQASRLRFNGWRKVVLLLGLALLWEGYARHLGNALLLPTFSATVRALVEGFASGELLARTATSLELLLMGYGAGLVLAALLTALASLSRWGAELLELLTAMLNPLPAVALLPVALLWFGIGAPSLVFVITHAVLWPVALSSYAGFRSVPRTLRMTGRNLGLSAPRFIIEILMPAALPQILAGLRLGWAFAWRTLIAAELVFGVSARSGGIGWFIYTNRAQLETANVFAGLLTIILVGLIVEALLFRGAARATIQRWGQEQ</sequence>
<dbReference type="EMBL" id="JACIIZ010000006">
    <property type="protein sequence ID" value="MBB6252049.1"/>
    <property type="molecule type" value="Genomic_DNA"/>
</dbReference>
<keyword evidence="6 7" id="KW-0472">Membrane</keyword>
<dbReference type="PROSITE" id="PS50928">
    <property type="entry name" value="ABC_TM1"/>
    <property type="match status" value="1"/>
</dbReference>
<feature type="transmembrane region" description="Helical" evidence="7">
    <location>
        <begin position="245"/>
        <end position="264"/>
    </location>
</feature>
<comment type="subcellular location">
    <subcellularLocation>
        <location evidence="1 7">Cell membrane</location>
        <topology evidence="1 7">Multi-pass membrane protein</topology>
    </subcellularLocation>
</comment>
<keyword evidence="10" id="KW-1185">Reference proteome</keyword>
<feature type="transmembrane region" description="Helical" evidence="7">
    <location>
        <begin position="85"/>
        <end position="106"/>
    </location>
</feature>
<evidence type="ECO:0000256" key="1">
    <source>
        <dbReference type="ARBA" id="ARBA00004651"/>
    </source>
</evidence>
<feature type="transmembrane region" description="Helical" evidence="7">
    <location>
        <begin position="113"/>
        <end position="137"/>
    </location>
</feature>
<dbReference type="Pfam" id="PF00528">
    <property type="entry name" value="BPD_transp_1"/>
    <property type="match status" value="1"/>
</dbReference>
<dbReference type="SUPFAM" id="SSF161098">
    <property type="entry name" value="MetI-like"/>
    <property type="match status" value="1"/>
</dbReference>
<reference evidence="9 10" key="1">
    <citation type="submission" date="2020-08" db="EMBL/GenBank/DDBJ databases">
        <title>Genomic Encyclopedia of Type Strains, Phase IV (KMG-IV): sequencing the most valuable type-strain genomes for metagenomic binning, comparative biology and taxonomic classification.</title>
        <authorList>
            <person name="Goeker M."/>
        </authorList>
    </citation>
    <scope>NUCLEOTIDE SEQUENCE [LARGE SCALE GENOMIC DNA]</scope>
    <source>
        <strain evidence="9 10">DSM 22198</strain>
    </source>
</reference>
<protein>
    <submittedName>
        <fullName evidence="9">NitT/TauT family transport system permease protein</fullName>
    </submittedName>
</protein>
<evidence type="ECO:0000256" key="7">
    <source>
        <dbReference type="RuleBase" id="RU363032"/>
    </source>
</evidence>
<evidence type="ECO:0000256" key="3">
    <source>
        <dbReference type="ARBA" id="ARBA00022475"/>
    </source>
</evidence>
<dbReference type="CDD" id="cd06261">
    <property type="entry name" value="TM_PBP2"/>
    <property type="match status" value="1"/>
</dbReference>
<keyword evidence="4 7" id="KW-0812">Transmembrane</keyword>
<gene>
    <name evidence="9" type="ORF">FHS74_002609</name>
</gene>
<evidence type="ECO:0000259" key="8">
    <source>
        <dbReference type="PROSITE" id="PS50928"/>
    </source>
</evidence>
<dbReference type="AlphaFoldDB" id="A0A7X0AXP6"/>
<comment type="similarity">
    <text evidence="7">Belongs to the binding-protein-dependent transport system permease family.</text>
</comment>
<dbReference type="RefSeq" id="WP_184801008.1">
    <property type="nucleotide sequence ID" value="NZ_JACIIZ010000006.1"/>
</dbReference>
<dbReference type="PANTHER" id="PTHR30151:SF16">
    <property type="entry name" value="ABC TRANSPORTER PERMEASE PROTEIN"/>
    <property type="match status" value="1"/>
</dbReference>
<dbReference type="GO" id="GO:0005886">
    <property type="term" value="C:plasma membrane"/>
    <property type="evidence" value="ECO:0007669"/>
    <property type="project" value="UniProtKB-SubCell"/>
</dbReference>
<dbReference type="PANTHER" id="PTHR30151">
    <property type="entry name" value="ALKANE SULFONATE ABC TRANSPORTER-RELATED, MEMBRANE SUBUNIT"/>
    <property type="match status" value="1"/>
</dbReference>
<dbReference type="GO" id="GO:0055085">
    <property type="term" value="P:transmembrane transport"/>
    <property type="evidence" value="ECO:0007669"/>
    <property type="project" value="InterPro"/>
</dbReference>
<evidence type="ECO:0000256" key="5">
    <source>
        <dbReference type="ARBA" id="ARBA00022989"/>
    </source>
</evidence>
<evidence type="ECO:0000256" key="2">
    <source>
        <dbReference type="ARBA" id="ARBA00022448"/>
    </source>
</evidence>
<dbReference type="InterPro" id="IPR000515">
    <property type="entry name" value="MetI-like"/>
</dbReference>
<proteinExistence type="inferred from homology"/>
<dbReference type="InterPro" id="IPR035906">
    <property type="entry name" value="MetI-like_sf"/>
</dbReference>
<accession>A0A7X0AXP6</accession>
<feature type="transmembrane region" description="Helical" evidence="7">
    <location>
        <begin position="143"/>
        <end position="164"/>
    </location>
</feature>
<comment type="caution">
    <text evidence="9">The sequence shown here is derived from an EMBL/GenBank/DDBJ whole genome shotgun (WGS) entry which is preliminary data.</text>
</comment>
<feature type="transmembrane region" description="Helical" evidence="7">
    <location>
        <begin position="212"/>
        <end position="233"/>
    </location>
</feature>
<name>A0A7X0AXP6_9PROT</name>
<feature type="domain" description="ABC transmembrane type-1" evidence="8">
    <location>
        <begin position="79"/>
        <end position="263"/>
    </location>
</feature>
<evidence type="ECO:0000256" key="6">
    <source>
        <dbReference type="ARBA" id="ARBA00023136"/>
    </source>
</evidence>
<evidence type="ECO:0000256" key="4">
    <source>
        <dbReference type="ARBA" id="ARBA00022692"/>
    </source>
</evidence>